<dbReference type="KEGG" id="acan:ACA1_061940"/>
<comment type="similarity">
    <text evidence="1">Belongs to the isochorismatase family.</text>
</comment>
<gene>
    <name evidence="5" type="ORF">ACA1_061940</name>
</gene>
<dbReference type="RefSeq" id="XP_004339465.1">
    <property type="nucleotide sequence ID" value="XM_004339417.1"/>
</dbReference>
<protein>
    <submittedName>
        <fullName evidence="5">Isochorismatase family superfamily protein</fullName>
    </submittedName>
</protein>
<dbReference type="STRING" id="1257118.L8GWX6"/>
<dbReference type="InterPro" id="IPR036380">
    <property type="entry name" value="Isochorismatase-like_sf"/>
</dbReference>
<dbReference type="InterPro" id="IPR000868">
    <property type="entry name" value="Isochorismatase-like_dom"/>
</dbReference>
<dbReference type="Gene3D" id="3.40.50.850">
    <property type="entry name" value="Isochorismatase-like"/>
    <property type="match status" value="1"/>
</dbReference>
<dbReference type="GeneID" id="14918240"/>
<dbReference type="Proteomes" id="UP000011083">
    <property type="component" value="Unassembled WGS sequence"/>
</dbReference>
<proteinExistence type="inferred from homology"/>
<name>L8GWX6_ACACF</name>
<dbReference type="AlphaFoldDB" id="L8GWX6"/>
<evidence type="ECO:0000313" key="5">
    <source>
        <dbReference type="EMBL" id="ELR17452.1"/>
    </source>
</evidence>
<dbReference type="EMBL" id="KB007974">
    <property type="protein sequence ID" value="ELR17452.1"/>
    <property type="molecule type" value="Genomic_DNA"/>
</dbReference>
<dbReference type="SUPFAM" id="SSF52499">
    <property type="entry name" value="Isochorismatase-like hydrolases"/>
    <property type="match status" value="1"/>
</dbReference>
<keyword evidence="2" id="KW-0378">Hydrolase</keyword>
<evidence type="ECO:0000313" key="6">
    <source>
        <dbReference type="Proteomes" id="UP000011083"/>
    </source>
</evidence>
<keyword evidence="6" id="KW-1185">Reference proteome</keyword>
<evidence type="ECO:0000256" key="1">
    <source>
        <dbReference type="ARBA" id="ARBA00006336"/>
    </source>
</evidence>
<dbReference type="PANTHER" id="PTHR43540">
    <property type="entry name" value="PEROXYUREIDOACRYLATE/UREIDOACRYLATE AMIDOHYDROLASE-RELATED"/>
    <property type="match status" value="1"/>
</dbReference>
<keyword evidence="3" id="KW-0812">Transmembrane</keyword>
<evidence type="ECO:0000256" key="3">
    <source>
        <dbReference type="SAM" id="Phobius"/>
    </source>
</evidence>
<evidence type="ECO:0000259" key="4">
    <source>
        <dbReference type="Pfam" id="PF00857"/>
    </source>
</evidence>
<dbReference type="InterPro" id="IPR050272">
    <property type="entry name" value="Isochorismatase-like_hydrls"/>
</dbReference>
<dbReference type="CDD" id="cd00431">
    <property type="entry name" value="cysteine_hydrolases"/>
    <property type="match status" value="1"/>
</dbReference>
<accession>L8GWX6</accession>
<dbReference type="GO" id="GO:0016787">
    <property type="term" value="F:hydrolase activity"/>
    <property type="evidence" value="ECO:0007669"/>
    <property type="project" value="UniProtKB-KW"/>
</dbReference>
<keyword evidence="3" id="KW-1133">Transmembrane helix</keyword>
<feature type="transmembrane region" description="Helical" evidence="3">
    <location>
        <begin position="122"/>
        <end position="143"/>
    </location>
</feature>
<dbReference type="Pfam" id="PF00857">
    <property type="entry name" value="Isochorismatase"/>
    <property type="match status" value="1"/>
</dbReference>
<dbReference type="VEuPathDB" id="AmoebaDB:ACA1_061940"/>
<organism evidence="5 6">
    <name type="scientific">Acanthamoeba castellanii (strain ATCC 30010 / Neff)</name>
    <dbReference type="NCBI Taxonomy" id="1257118"/>
    <lineage>
        <taxon>Eukaryota</taxon>
        <taxon>Amoebozoa</taxon>
        <taxon>Discosea</taxon>
        <taxon>Longamoebia</taxon>
        <taxon>Centramoebida</taxon>
        <taxon>Acanthamoebidae</taxon>
        <taxon>Acanthamoeba</taxon>
    </lineage>
</organism>
<keyword evidence="3" id="KW-0472">Membrane</keyword>
<dbReference type="OrthoDB" id="167809at2759"/>
<sequence length="193" mass="21891">MEKYDKVVLLLIDVQRAFFSDIPPIGAAFPDFRHNVERLLGLCRSDEVGIEVVHVRAVYNPEVSAWTAYWHALNPDKKTVVTEEPEDFTRELPGEKVLHKNNFDGFLNAELDKYLKEKGKTLVVCCGLITSCCVLFTTSGAFMRGYKTVVVEDCCGDRTVEKHDNTMNTYGHYMFTRATVDTLLATCDRLLTL</sequence>
<reference evidence="5 6" key="1">
    <citation type="journal article" date="2013" name="Genome Biol.">
        <title>Genome of Acanthamoeba castellanii highlights extensive lateral gene transfer and early evolution of tyrosine kinase signaling.</title>
        <authorList>
            <person name="Clarke M."/>
            <person name="Lohan A.J."/>
            <person name="Liu B."/>
            <person name="Lagkouvardos I."/>
            <person name="Roy S."/>
            <person name="Zafar N."/>
            <person name="Bertelli C."/>
            <person name="Schilde C."/>
            <person name="Kianianmomeni A."/>
            <person name="Burglin T.R."/>
            <person name="Frech C."/>
            <person name="Turcotte B."/>
            <person name="Kopec K.O."/>
            <person name="Synnott J.M."/>
            <person name="Choo C."/>
            <person name="Paponov I."/>
            <person name="Finkler A."/>
            <person name="Soon Heng Tan C."/>
            <person name="Hutchins A.P."/>
            <person name="Weinmeier T."/>
            <person name="Rattei T."/>
            <person name="Chu J.S."/>
            <person name="Gimenez G."/>
            <person name="Irimia M."/>
            <person name="Rigden D.J."/>
            <person name="Fitzpatrick D.A."/>
            <person name="Lorenzo-Morales J."/>
            <person name="Bateman A."/>
            <person name="Chiu C.H."/>
            <person name="Tang P."/>
            <person name="Hegemann P."/>
            <person name="Fromm H."/>
            <person name="Raoult D."/>
            <person name="Greub G."/>
            <person name="Miranda-Saavedra D."/>
            <person name="Chen N."/>
            <person name="Nash P."/>
            <person name="Ginger M.L."/>
            <person name="Horn M."/>
            <person name="Schaap P."/>
            <person name="Caler L."/>
            <person name="Loftus B."/>
        </authorList>
    </citation>
    <scope>NUCLEOTIDE SEQUENCE [LARGE SCALE GENOMIC DNA]</scope>
    <source>
        <strain evidence="5 6">Neff</strain>
    </source>
</reference>
<evidence type="ECO:0000256" key="2">
    <source>
        <dbReference type="ARBA" id="ARBA00022801"/>
    </source>
</evidence>
<feature type="domain" description="Isochorismatase-like" evidence="4">
    <location>
        <begin position="8"/>
        <end position="172"/>
    </location>
</feature>